<accession>A0AAJ1RXN8</accession>
<name>A0AAJ1RXN8_9MYCO</name>
<evidence type="ECO:0000313" key="3">
    <source>
        <dbReference type="Proteomes" id="UP001229081"/>
    </source>
</evidence>
<dbReference type="Pfam" id="PF05133">
    <property type="entry name" value="SPP1_portal"/>
    <property type="match status" value="1"/>
</dbReference>
<reference evidence="2" key="1">
    <citation type="submission" date="2023-06" db="EMBL/GenBank/DDBJ databases">
        <title>Identification of two novel mycobacterium reveal diversities and complexities of Mycobacterium gordonae clade.</title>
        <authorList>
            <person name="Matsumoto Y."/>
            <person name="Nakamura S."/>
            <person name="Motooka D."/>
            <person name="Fukushima K."/>
        </authorList>
    </citation>
    <scope>NUCLEOTIDE SEQUENCE</scope>
    <source>
        <strain evidence="2">TY812</strain>
    </source>
</reference>
<dbReference type="RefSeq" id="WP_306254564.1">
    <property type="nucleotide sequence ID" value="NZ_JAUFSA010000001.1"/>
</dbReference>
<dbReference type="AlphaFoldDB" id="A0AAJ1RXN8"/>
<evidence type="ECO:0000256" key="1">
    <source>
        <dbReference type="SAM" id="MobiDB-lite"/>
    </source>
</evidence>
<sequence>MTAPTPVPAPNGYLNSGAISESVDATRDDMINLFEEKQKPLKENADYYNSESRPQAIGVAVPPEMKELLAQVGYPRIYIDAIAERLELEGFRLGKADKADEELWDWWQANNLDVEAPLGQTDALYQGRSYITIAAPDPAVDLFVDPAVPIIRVEPPTNLFASIDPRTRSVSQAIRAIYNEDGSSVTAATLYLPLQTLIWQKNSDGWQPPQVIPHNLGIVPVVPMPNRTSLSDLYGTSAITPELRSITDAAARILMDMQATAELMAIPQRVLFGVKPEQLGVDPETGQRRWDAYLARILAFSDPEGKGYQFGAAELRNFVDALDALDRKAAAYTGLPPQYLSTSSDNPASAEAIKSSESRLVKHCELKTKIFGGAWEQAMRVAYMVMKGAGTLPPDYYRMESIWRDPSTPTYAAKADAATKLYGGGLGVIPKERARIDMGYSVAEREEMRVWDDQENPMGLLGAIATPAPVGGTGEDTGGSSDSSAAKPTETKTSQPAT</sequence>
<dbReference type="InterPro" id="IPR021145">
    <property type="entry name" value="Portal_protein_SPP1_Gp6-like"/>
</dbReference>
<dbReference type="Proteomes" id="UP001229081">
    <property type="component" value="Unassembled WGS sequence"/>
</dbReference>
<dbReference type="EMBL" id="JAUFSA010000001">
    <property type="protein sequence ID" value="MDP7733650.1"/>
    <property type="molecule type" value="Genomic_DNA"/>
</dbReference>
<feature type="region of interest" description="Disordered" evidence="1">
    <location>
        <begin position="461"/>
        <end position="498"/>
    </location>
</feature>
<organism evidence="2 3">
    <name type="scientific">Mycobacterium paragordonae</name>
    <dbReference type="NCBI Taxonomy" id="1389713"/>
    <lineage>
        <taxon>Bacteria</taxon>
        <taxon>Bacillati</taxon>
        <taxon>Actinomycetota</taxon>
        <taxon>Actinomycetes</taxon>
        <taxon>Mycobacteriales</taxon>
        <taxon>Mycobacteriaceae</taxon>
        <taxon>Mycobacterium</taxon>
    </lineage>
</organism>
<protein>
    <submittedName>
        <fullName evidence="2">Phage portal protein</fullName>
    </submittedName>
</protein>
<proteinExistence type="predicted"/>
<comment type="caution">
    <text evidence="2">The sequence shown here is derived from an EMBL/GenBank/DDBJ whole genome shotgun (WGS) entry which is preliminary data.</text>
</comment>
<gene>
    <name evidence="2" type="ORF">QXL92_02615</name>
</gene>
<evidence type="ECO:0000313" key="2">
    <source>
        <dbReference type="EMBL" id="MDP7733650.1"/>
    </source>
</evidence>